<dbReference type="EMBL" id="QAOI01000031">
    <property type="protein sequence ID" value="PTQ70847.1"/>
    <property type="molecule type" value="Genomic_DNA"/>
</dbReference>
<accession>A0A2T5HH03</accession>
<dbReference type="NCBIfam" id="TIGR01644">
    <property type="entry name" value="phage_P2_V"/>
    <property type="match status" value="1"/>
</dbReference>
<name>A0A2T5HH03_9PROT</name>
<proteinExistence type="predicted"/>
<dbReference type="InterPro" id="IPR013046">
    <property type="entry name" value="GpV/Gp45"/>
</dbReference>
<comment type="caution">
    <text evidence="2">The sequence shown here is derived from an EMBL/GenBank/DDBJ whole genome shotgun (WGS) entry which is preliminary data.</text>
</comment>
<evidence type="ECO:0000313" key="3">
    <source>
        <dbReference type="Proteomes" id="UP000244128"/>
    </source>
</evidence>
<dbReference type="Pfam" id="PF04717">
    <property type="entry name" value="Phage_base_V"/>
    <property type="match status" value="1"/>
</dbReference>
<dbReference type="InterPro" id="IPR037026">
    <property type="entry name" value="Vgr_OB-fold_dom_sf"/>
</dbReference>
<protein>
    <submittedName>
        <fullName evidence="2">Phage baseplate assembly protein V</fullName>
    </submittedName>
</protein>
<reference evidence="2 3" key="1">
    <citation type="submission" date="2018-04" db="EMBL/GenBank/DDBJ databases">
        <title>Active sludge and wastewater microbial communities from Klosterneuburg, Austria.</title>
        <authorList>
            <person name="Wagner M."/>
        </authorList>
    </citation>
    <scope>NUCLEOTIDE SEQUENCE [LARGE SCALE GENOMIC DNA]</scope>
    <source>
        <strain evidence="2 3">Nm49</strain>
    </source>
</reference>
<sequence length="135" mass="14801">MNDFTQSETDRLVSSMLMFGTIEAIDHANARVRVRSGDWVSAWLPWMSLSAGEVRHWRPPSIGEQAMILSPSGRPEQAGVLPGFYTAQHAAPSSDDKTVLWELPAGFSFIIRVGASTLTMTNEGVTIDAPRIDLN</sequence>
<dbReference type="AlphaFoldDB" id="A0A2T5HH03"/>
<dbReference type="InterPro" id="IPR006531">
    <property type="entry name" value="Gp5/Vgr_OB"/>
</dbReference>
<gene>
    <name evidence="2" type="ORF">C8R26_13134</name>
</gene>
<dbReference type="Proteomes" id="UP000244128">
    <property type="component" value="Unassembled WGS sequence"/>
</dbReference>
<dbReference type="Gene3D" id="2.40.50.230">
    <property type="entry name" value="Gp5 N-terminal domain"/>
    <property type="match status" value="1"/>
</dbReference>
<evidence type="ECO:0000313" key="2">
    <source>
        <dbReference type="EMBL" id="PTQ70847.1"/>
    </source>
</evidence>
<feature type="domain" description="Gp5/Type VI secretion system Vgr protein OB-fold" evidence="1">
    <location>
        <begin position="20"/>
        <end position="85"/>
    </location>
</feature>
<organism evidence="2 3">
    <name type="scientific">Nitrosomonas oligotropha</name>
    <dbReference type="NCBI Taxonomy" id="42354"/>
    <lineage>
        <taxon>Bacteria</taxon>
        <taxon>Pseudomonadati</taxon>
        <taxon>Pseudomonadota</taxon>
        <taxon>Betaproteobacteria</taxon>
        <taxon>Nitrosomonadales</taxon>
        <taxon>Nitrosomonadaceae</taxon>
        <taxon>Nitrosomonas</taxon>
    </lineage>
</organism>
<evidence type="ECO:0000259" key="1">
    <source>
        <dbReference type="Pfam" id="PF04717"/>
    </source>
</evidence>